<sequence length="72" mass="8763">MKLMNCRIFENRILDASSHSELTLKQQTQWMEKLLRHKFRYQKYLLNDEHSNMNRSVSINSISNFTLPKEFE</sequence>
<evidence type="ECO:0000313" key="1">
    <source>
        <dbReference type="EMBL" id="CRK94064.1"/>
    </source>
</evidence>
<dbReference type="Proteomes" id="UP000183832">
    <property type="component" value="Unassembled WGS sequence"/>
</dbReference>
<protein>
    <submittedName>
        <fullName evidence="1">CLUMA_CG007587, isoform A</fullName>
    </submittedName>
</protein>
<dbReference type="AlphaFoldDB" id="A0A1J1I155"/>
<reference evidence="1 2" key="1">
    <citation type="submission" date="2015-04" db="EMBL/GenBank/DDBJ databases">
        <authorList>
            <person name="Syromyatnikov M.Y."/>
            <person name="Popov V.N."/>
        </authorList>
    </citation>
    <scope>NUCLEOTIDE SEQUENCE [LARGE SCALE GENOMIC DNA]</scope>
</reference>
<name>A0A1J1I155_9DIPT</name>
<keyword evidence="2" id="KW-1185">Reference proteome</keyword>
<evidence type="ECO:0000313" key="2">
    <source>
        <dbReference type="Proteomes" id="UP000183832"/>
    </source>
</evidence>
<organism evidence="1 2">
    <name type="scientific">Clunio marinus</name>
    <dbReference type="NCBI Taxonomy" id="568069"/>
    <lineage>
        <taxon>Eukaryota</taxon>
        <taxon>Metazoa</taxon>
        <taxon>Ecdysozoa</taxon>
        <taxon>Arthropoda</taxon>
        <taxon>Hexapoda</taxon>
        <taxon>Insecta</taxon>
        <taxon>Pterygota</taxon>
        <taxon>Neoptera</taxon>
        <taxon>Endopterygota</taxon>
        <taxon>Diptera</taxon>
        <taxon>Nematocera</taxon>
        <taxon>Chironomoidea</taxon>
        <taxon>Chironomidae</taxon>
        <taxon>Clunio</taxon>
    </lineage>
</organism>
<accession>A0A1J1I155</accession>
<dbReference type="EMBL" id="CVRI01000038">
    <property type="protein sequence ID" value="CRK94064.1"/>
    <property type="molecule type" value="Genomic_DNA"/>
</dbReference>
<proteinExistence type="predicted"/>
<gene>
    <name evidence="1" type="ORF">CLUMA_CG007587</name>
</gene>